<organism evidence="5 6">
    <name type="scientific">Bacillus sonorensis</name>
    <dbReference type="NCBI Taxonomy" id="119858"/>
    <lineage>
        <taxon>Bacteria</taxon>
        <taxon>Bacillati</taxon>
        <taxon>Bacillota</taxon>
        <taxon>Bacilli</taxon>
        <taxon>Bacillales</taxon>
        <taxon>Bacillaceae</taxon>
        <taxon>Bacillus</taxon>
    </lineage>
</organism>
<sequence length="120" mass="13434">MVFDGIAGSAVNVSLIDMGGRLRLVVNEVEAEKVPHEMPNLPVARVLWKPQPSLRTSAEAWILAGGAHHTCLSYQLTSEQMLDWAEMTGIEGVLINRDTTIVNLRNELKWSEAAYRLRMF</sequence>
<gene>
    <name evidence="5" type="ORF">S101395_01470</name>
</gene>
<dbReference type="InterPro" id="IPR024664">
    <property type="entry name" value="Ara_Isoase_C"/>
</dbReference>
<dbReference type="EMBL" id="CP021920">
    <property type="protein sequence ID" value="ASB87980.1"/>
    <property type="molecule type" value="Genomic_DNA"/>
</dbReference>
<keyword evidence="2 5" id="KW-0413">Isomerase</keyword>
<reference evidence="5 6" key="1">
    <citation type="submission" date="2017-06" db="EMBL/GenBank/DDBJ databases">
        <title>Genome sequence of Bacillus sonorensis strain SRCM101395.</title>
        <authorList>
            <person name="Cho S.H."/>
        </authorList>
    </citation>
    <scope>NUCLEOTIDE SEQUENCE [LARGE SCALE GENOMIC DNA]</scope>
    <source>
        <strain evidence="5 6">SRCM101395</strain>
    </source>
</reference>
<keyword evidence="1" id="KW-0054">Arabinose catabolism</keyword>
<dbReference type="GO" id="GO:0008733">
    <property type="term" value="F:L-arabinose isomerase activity"/>
    <property type="evidence" value="ECO:0007669"/>
    <property type="project" value="UniProtKB-EC"/>
</dbReference>
<evidence type="ECO:0000256" key="1">
    <source>
        <dbReference type="ARBA" id="ARBA00022935"/>
    </source>
</evidence>
<dbReference type="SUPFAM" id="SSF50443">
    <property type="entry name" value="FucI/AraA C-terminal domain-like"/>
    <property type="match status" value="1"/>
</dbReference>
<protein>
    <submittedName>
        <fullName evidence="5">L-arabinose isomerase</fullName>
        <ecNumber evidence="5">5.3.1.4</ecNumber>
    </submittedName>
</protein>
<evidence type="ECO:0000256" key="2">
    <source>
        <dbReference type="ARBA" id="ARBA00023235"/>
    </source>
</evidence>
<evidence type="ECO:0000313" key="6">
    <source>
        <dbReference type="Proteomes" id="UP000196877"/>
    </source>
</evidence>
<evidence type="ECO:0000313" key="5">
    <source>
        <dbReference type="EMBL" id="ASB87980.1"/>
    </source>
</evidence>
<keyword evidence="3" id="KW-0119">Carbohydrate metabolism</keyword>
<keyword evidence="6" id="KW-1185">Reference proteome</keyword>
<accession>A0ABN5AGM5</accession>
<dbReference type="EC" id="5.3.1.4" evidence="5"/>
<evidence type="ECO:0000256" key="3">
    <source>
        <dbReference type="ARBA" id="ARBA00023277"/>
    </source>
</evidence>
<feature type="domain" description="L-arabinose isomerase C-terminal" evidence="4">
    <location>
        <begin position="1"/>
        <end position="91"/>
    </location>
</feature>
<dbReference type="InterPro" id="IPR003762">
    <property type="entry name" value="Lara_isomerase"/>
</dbReference>
<dbReference type="PANTHER" id="PTHR38464:SF1">
    <property type="entry name" value="L-ARABINOSE ISOMERASE"/>
    <property type="match status" value="1"/>
</dbReference>
<dbReference type="Proteomes" id="UP000196877">
    <property type="component" value="Chromosome"/>
</dbReference>
<dbReference type="PANTHER" id="PTHR38464">
    <property type="entry name" value="L-ARABINOSE ISOMERASE"/>
    <property type="match status" value="1"/>
</dbReference>
<dbReference type="Pfam" id="PF11762">
    <property type="entry name" value="Arabinose_Iso_C"/>
    <property type="match status" value="1"/>
</dbReference>
<dbReference type="InterPro" id="IPR004216">
    <property type="entry name" value="Fuc/Ara_isomerase_C"/>
</dbReference>
<proteinExistence type="predicted"/>
<evidence type="ECO:0000259" key="4">
    <source>
        <dbReference type="Pfam" id="PF11762"/>
    </source>
</evidence>
<name>A0ABN5AGM5_9BACI</name>